<sequence length="487" mass="53008">MSDDDSAFQAFIGGFSLAKPSLSPRRSVPMTTTTTKRRRIELADAATVPLTSMKAPKRAKSPAKKPQTITDRATKAFQALPVTDDSVSKFFTTASTTAACPDQQKPKRKRAKKATSTKPPPPVLYSPEKALLQAESQHFLFATSSQLAVEDSPKLIKETVAAVEASEASFSVQLSTKVSLQPAEKQHWGSSRRDFNGGMLRDTSGLRRTAPAPKVPVRQAKKDEGWTVLSSSSPPSAAPPRLAAPAEMPLQQKDSNVRLPTSVSPEKPVLKRGRPPKKQQQTSAESAFVNIDDISDPESPATPSPPRRRASASPNPPPTLHLSPSKSQNTTTNSTDALAAAAQLKAQDGQWSSVSKQLFPLITNTLKAMPRSTDPEKPSWHQKILLYDPIVLEDITADLNEKGLRVSIRRRKTKAAARKGKKAARKGAELITDRGEGVVMAGEQAGEAEIESVNEELQPWMVQKWCEENSVCCLWREGLRGGVRTRY</sequence>
<feature type="region of interest" description="Disordered" evidence="8">
    <location>
        <begin position="18"/>
        <end position="71"/>
    </location>
</feature>
<dbReference type="Proteomes" id="UP000799436">
    <property type="component" value="Unassembled WGS sequence"/>
</dbReference>
<evidence type="ECO:0000256" key="8">
    <source>
        <dbReference type="SAM" id="MobiDB-lite"/>
    </source>
</evidence>
<reference evidence="9" key="1">
    <citation type="journal article" date="2020" name="Stud. Mycol.">
        <title>101 Dothideomycetes genomes: a test case for predicting lifestyles and emergence of pathogens.</title>
        <authorList>
            <person name="Haridas S."/>
            <person name="Albert R."/>
            <person name="Binder M."/>
            <person name="Bloem J."/>
            <person name="Labutti K."/>
            <person name="Salamov A."/>
            <person name="Andreopoulos B."/>
            <person name="Baker S."/>
            <person name="Barry K."/>
            <person name="Bills G."/>
            <person name="Bluhm B."/>
            <person name="Cannon C."/>
            <person name="Castanera R."/>
            <person name="Culley D."/>
            <person name="Daum C."/>
            <person name="Ezra D."/>
            <person name="Gonzalez J."/>
            <person name="Henrissat B."/>
            <person name="Kuo A."/>
            <person name="Liang C."/>
            <person name="Lipzen A."/>
            <person name="Lutzoni F."/>
            <person name="Magnuson J."/>
            <person name="Mondo S."/>
            <person name="Nolan M."/>
            <person name="Ohm R."/>
            <person name="Pangilinan J."/>
            <person name="Park H.-J."/>
            <person name="Ramirez L."/>
            <person name="Alfaro M."/>
            <person name="Sun H."/>
            <person name="Tritt A."/>
            <person name="Yoshinaga Y."/>
            <person name="Zwiers L.-H."/>
            <person name="Turgeon B."/>
            <person name="Goodwin S."/>
            <person name="Spatafora J."/>
            <person name="Crous P."/>
            <person name="Grigoriev I."/>
        </authorList>
    </citation>
    <scope>NUCLEOTIDE SEQUENCE</scope>
    <source>
        <strain evidence="9">CBS 116005</strain>
    </source>
</reference>
<dbReference type="GO" id="GO:0033557">
    <property type="term" value="C:Slx1-Slx4 complex"/>
    <property type="evidence" value="ECO:0007669"/>
    <property type="project" value="InterPro"/>
</dbReference>
<evidence type="ECO:0000313" key="9">
    <source>
        <dbReference type="EMBL" id="KAF2765619.1"/>
    </source>
</evidence>
<feature type="compositionally biased region" description="Basic and acidic residues" evidence="8">
    <location>
        <begin position="184"/>
        <end position="195"/>
    </location>
</feature>
<feature type="compositionally biased region" description="Low complexity" evidence="8">
    <location>
        <begin position="229"/>
        <end position="246"/>
    </location>
</feature>
<accession>A0A6G1KZB0</accession>
<dbReference type="Pfam" id="PF09494">
    <property type="entry name" value="Slx4"/>
    <property type="match status" value="1"/>
</dbReference>
<feature type="compositionally biased region" description="Polar residues" evidence="8">
    <location>
        <begin position="252"/>
        <end position="264"/>
    </location>
</feature>
<evidence type="ECO:0000256" key="7">
    <source>
        <dbReference type="ARBA" id="ARBA00029496"/>
    </source>
</evidence>
<dbReference type="OrthoDB" id="5349119at2759"/>
<protein>
    <recommendedName>
        <fullName evidence="7">Structure-specific endonuclease subunit SLX4</fullName>
    </recommendedName>
</protein>
<organism evidence="9 10">
    <name type="scientific">Teratosphaeria nubilosa</name>
    <dbReference type="NCBI Taxonomy" id="161662"/>
    <lineage>
        <taxon>Eukaryota</taxon>
        <taxon>Fungi</taxon>
        <taxon>Dikarya</taxon>
        <taxon>Ascomycota</taxon>
        <taxon>Pezizomycotina</taxon>
        <taxon>Dothideomycetes</taxon>
        <taxon>Dothideomycetidae</taxon>
        <taxon>Mycosphaerellales</taxon>
        <taxon>Teratosphaeriaceae</taxon>
        <taxon>Teratosphaeria</taxon>
    </lineage>
</organism>
<feature type="region of interest" description="Disordered" evidence="8">
    <location>
        <begin position="94"/>
        <end position="125"/>
    </location>
</feature>
<keyword evidence="6" id="KW-0539">Nucleus</keyword>
<dbReference type="InterPro" id="IPR018574">
    <property type="entry name" value="Structure-sp_endonuc_su_Slx4"/>
</dbReference>
<proteinExistence type="inferred from homology"/>
<keyword evidence="5" id="KW-0234">DNA repair</keyword>
<evidence type="ECO:0000256" key="4">
    <source>
        <dbReference type="ARBA" id="ARBA00023172"/>
    </source>
</evidence>
<dbReference type="AlphaFoldDB" id="A0A6G1KZB0"/>
<feature type="compositionally biased region" description="Polar residues" evidence="8">
    <location>
        <begin position="322"/>
        <end position="332"/>
    </location>
</feature>
<gene>
    <name evidence="9" type="ORF">EJ03DRAFT_204718</name>
</gene>
<dbReference type="EMBL" id="ML995887">
    <property type="protein sequence ID" value="KAF2765619.1"/>
    <property type="molecule type" value="Genomic_DNA"/>
</dbReference>
<comment type="subcellular location">
    <subcellularLocation>
        <location evidence="1">Nucleus</location>
    </subcellularLocation>
</comment>
<dbReference type="GO" id="GO:0006310">
    <property type="term" value="P:DNA recombination"/>
    <property type="evidence" value="ECO:0007669"/>
    <property type="project" value="UniProtKB-KW"/>
</dbReference>
<keyword evidence="4" id="KW-0233">DNA recombination</keyword>
<feature type="compositionally biased region" description="Basic residues" evidence="8">
    <location>
        <begin position="106"/>
        <end position="115"/>
    </location>
</feature>
<name>A0A6G1KZB0_9PEZI</name>
<evidence type="ECO:0000256" key="1">
    <source>
        <dbReference type="ARBA" id="ARBA00004123"/>
    </source>
</evidence>
<evidence type="ECO:0000313" key="10">
    <source>
        <dbReference type="Proteomes" id="UP000799436"/>
    </source>
</evidence>
<evidence type="ECO:0000256" key="6">
    <source>
        <dbReference type="ARBA" id="ARBA00023242"/>
    </source>
</evidence>
<dbReference type="GO" id="GO:0006281">
    <property type="term" value="P:DNA repair"/>
    <property type="evidence" value="ECO:0007669"/>
    <property type="project" value="UniProtKB-KW"/>
</dbReference>
<keyword evidence="10" id="KW-1185">Reference proteome</keyword>
<keyword evidence="3" id="KW-0227">DNA damage</keyword>
<evidence type="ECO:0000256" key="5">
    <source>
        <dbReference type="ARBA" id="ARBA00023204"/>
    </source>
</evidence>
<dbReference type="GO" id="GO:0006260">
    <property type="term" value="P:DNA replication"/>
    <property type="evidence" value="ECO:0007669"/>
    <property type="project" value="InterPro"/>
</dbReference>
<feature type="region of interest" description="Disordered" evidence="8">
    <location>
        <begin position="174"/>
        <end position="332"/>
    </location>
</feature>
<evidence type="ECO:0000256" key="2">
    <source>
        <dbReference type="ARBA" id="ARBA00006661"/>
    </source>
</evidence>
<comment type="similarity">
    <text evidence="2">Belongs to the SLX4 family.</text>
</comment>
<evidence type="ECO:0000256" key="3">
    <source>
        <dbReference type="ARBA" id="ARBA00022763"/>
    </source>
</evidence>